<dbReference type="InterPro" id="IPR027417">
    <property type="entry name" value="P-loop_NTPase"/>
</dbReference>
<dbReference type="Gene3D" id="3.40.50.300">
    <property type="entry name" value="P-loop containing nucleotide triphosphate hydrolases"/>
    <property type="match status" value="1"/>
</dbReference>
<keyword evidence="3" id="KW-0611">Plant defense</keyword>
<dbReference type="PANTHER" id="PTHR36766">
    <property type="entry name" value="PLANT BROAD-SPECTRUM MILDEW RESISTANCE PROTEIN RPW8"/>
    <property type="match status" value="1"/>
</dbReference>
<dbReference type="SMR" id="Q2QMY3"/>
<dbReference type="InterPro" id="IPR008808">
    <property type="entry name" value="Powdery_mildew-R_dom"/>
</dbReference>
<dbReference type="GO" id="GO:0043531">
    <property type="term" value="F:ADP binding"/>
    <property type="evidence" value="ECO:0007669"/>
    <property type="project" value="InterPro"/>
</dbReference>
<dbReference type="GO" id="GO:0006952">
    <property type="term" value="P:defense response"/>
    <property type="evidence" value="ECO:0007669"/>
    <property type="project" value="UniProtKB-KW"/>
</dbReference>
<dbReference type="PROSITE" id="PS51153">
    <property type="entry name" value="RPW8"/>
    <property type="match status" value="1"/>
</dbReference>
<dbReference type="PRINTS" id="PR00364">
    <property type="entry name" value="DISEASERSIST"/>
</dbReference>
<evidence type="ECO:0000256" key="4">
    <source>
        <dbReference type="SAM" id="Coils"/>
    </source>
</evidence>
<dbReference type="PANTHER" id="PTHR36766:SF30">
    <property type="entry name" value="TIR-NBS TYPE DISEASE RESISTANCE PROTEIN-RELATED"/>
    <property type="match status" value="1"/>
</dbReference>
<comment type="similarity">
    <text evidence="1">Belongs to the disease resistance NB-LRR family.</text>
</comment>
<gene>
    <name evidence="6" type="ordered locus">LOC_Os12g39620</name>
</gene>
<dbReference type="SUPFAM" id="SSF52540">
    <property type="entry name" value="P-loop containing nucleoside triphosphate hydrolases"/>
    <property type="match status" value="1"/>
</dbReference>
<dbReference type="InterPro" id="IPR042197">
    <property type="entry name" value="Apaf_helical"/>
</dbReference>
<sequence>MERLFEELAGEAVKELLRAVRGTFFCRSTAERLRRNVEPLLPLVQPQAAQGGGGWGHGRSAGELAELAAQLREALELARRAASAPRWNVYRTAQLARRMEAADTAIARWLSRHAPAHVLDGVRRLRDEADARIGRLERRVEEVAAAQQQQQAAATALPPPAISLPFALPPPPPPPKAMAMMAMDTPPTKGMAVGMEVELPFPDDEEDESMVGGGVRVGKEKVKEMVMSGGGGGWEAVGICGMGGSGKTHARHGNLQGSQNPRSVHKRQLYLILCWFLWKGYFSDRVFFETISQSANLDTIKMKLWEQISGNLVLGAYNQIPEWQLKLGPRDKGPVLVILDDVWSLSQLEELIFKFPGCKTLVVSRFKFPSLVTRTYEMELLDEEAALSVFCRAAFDQESVPRTADKKLVRQVAAECRGLPLALKVIGASLRDQPPKIWLSAKNRLSRGETISDSHETKLLERMAASIECLSGKVRECFLDLGCFPEDKKIPLDVLINIWMEIHDLDEPDAFAILVELSNKNLLTLVNDAQNKAGDLYSSYHDFSVTQHDVLRDLALHMSGRDALNNRRRLVMPRREESLPKDWQRNKDTPFEAQIVSIHTGEMKESDWFQMSFPKAEVLILNFASSVYYLPPFIATMQNLKALVLINYGTISATLDNLSAFTTLSDLRSLWLEKITLPPLPKTTIPLKNLRKISLVLCELTNSLRGSKVDLSMTFPRLSNLTIDHCIDLKELPSSICEISSLESISISNCHDLTELPYELGKLHCLSILRVYACPALWRLPPSVCSLKRLKYLDISQCVNLTDLPEELGHLTSLEKIDMRECSRLRSLPRSSSSLKSLGHVVCDEETALLWREAEQVIPDLRVQDGGTIHSAILTCSVFMQLTLQQQPKLAEKIEP</sequence>
<feature type="coiled-coil region" evidence="4">
    <location>
        <begin position="119"/>
        <end position="146"/>
    </location>
</feature>
<dbReference type="EMBL" id="DP000011">
    <property type="protein sequence ID" value="ABA99732.1"/>
    <property type="molecule type" value="Genomic_DNA"/>
</dbReference>
<keyword evidence="4" id="KW-0175">Coiled coil</keyword>
<reference evidence="6" key="1">
    <citation type="journal article" date="2005" name="BMC Biol.">
        <title>The sequence of rice chromosomes 11 and 12, rich in disease resistance genes and recent gene duplications.</title>
        <authorList>
            <consortium name="The rice chromosomes 11 and 12 sequencing consortia"/>
        </authorList>
    </citation>
    <scope>NUCLEOTIDE SEQUENCE [LARGE SCALE GENOMIC DNA]</scope>
</reference>
<reference evidence="6" key="2">
    <citation type="submission" date="2005-04" db="EMBL/GenBank/DDBJ databases">
        <authorList>
            <person name="Buell C.R."/>
            <person name="Wing R.A."/>
            <person name="McCombie W.A."/>
            <person name="Ouyang S."/>
        </authorList>
    </citation>
    <scope>NUCLEOTIDE SEQUENCE</scope>
</reference>
<dbReference type="Pfam" id="PF00931">
    <property type="entry name" value="NB-ARC"/>
    <property type="match status" value="1"/>
</dbReference>
<reference evidence="7" key="4">
    <citation type="journal article" date="2024" name="Science">
        <title>A canonical protein complex controls immune homeostasis and multipathogen resistance.</title>
        <authorList>
            <person name="Wu Y."/>
            <person name="Xu W."/>
            <person name="Zhao G."/>
            <person name="Lei Z."/>
            <person name="Li K."/>
            <person name="Liu J."/>
            <person name="Huang S."/>
            <person name="Wang J."/>
            <person name="Zhong X."/>
            <person name="Yin X."/>
            <person name="Wang Y."/>
            <person name="Zhang H."/>
            <person name="He Y."/>
            <person name="Ye Z."/>
            <person name="Meng Y."/>
            <person name="Chang X."/>
            <person name="Lin H."/>
            <person name="Wang X."/>
            <person name="Gao Y."/>
            <person name="Chai J."/>
            <person name="Parker J.E."/>
            <person name="Deng Y."/>
            <person name="Zhang Y."/>
            <person name="Gao M."/>
            <person name="He Z."/>
        </authorList>
    </citation>
    <scope>STRUCTURE BY ELECTRON MICROSCOPY (2.96 ANGSTROMS) OF 1-864</scope>
</reference>
<evidence type="ECO:0000256" key="3">
    <source>
        <dbReference type="ARBA" id="ARBA00022821"/>
    </source>
</evidence>
<dbReference type="Gene3D" id="1.10.8.430">
    <property type="entry name" value="Helical domain of apoptotic protease-activating factors"/>
    <property type="match status" value="1"/>
</dbReference>
<organism evidence="6">
    <name type="scientific">Oryza sativa subsp. japonica</name>
    <name type="common">Rice</name>
    <dbReference type="NCBI Taxonomy" id="39947"/>
    <lineage>
        <taxon>Eukaryota</taxon>
        <taxon>Viridiplantae</taxon>
        <taxon>Streptophyta</taxon>
        <taxon>Embryophyta</taxon>
        <taxon>Tracheophyta</taxon>
        <taxon>Spermatophyta</taxon>
        <taxon>Magnoliopsida</taxon>
        <taxon>Liliopsida</taxon>
        <taxon>Poales</taxon>
        <taxon>Poaceae</taxon>
        <taxon>BOP clade</taxon>
        <taxon>Oryzoideae</taxon>
        <taxon>Oryzeae</taxon>
        <taxon>Oryzinae</taxon>
        <taxon>Oryza</taxon>
        <taxon>Oryza sativa</taxon>
    </lineage>
</organism>
<protein>
    <submittedName>
        <fullName evidence="6">Leucine Rich Repeat family protein, expressed</fullName>
    </submittedName>
</protein>
<dbReference type="SUPFAM" id="SSF52058">
    <property type="entry name" value="L domain-like"/>
    <property type="match status" value="1"/>
</dbReference>
<dbReference type="InterPro" id="IPR032675">
    <property type="entry name" value="LRR_dom_sf"/>
</dbReference>
<keyword evidence="7" id="KW-0002">3D-structure</keyword>
<evidence type="ECO:0000256" key="1">
    <source>
        <dbReference type="ARBA" id="ARBA00008894"/>
    </source>
</evidence>
<dbReference type="Pfam" id="PF23598">
    <property type="entry name" value="LRR_14"/>
    <property type="match status" value="1"/>
</dbReference>
<evidence type="ECO:0000256" key="2">
    <source>
        <dbReference type="ARBA" id="ARBA00022737"/>
    </source>
</evidence>
<dbReference type="InterPro" id="IPR002182">
    <property type="entry name" value="NB-ARC"/>
</dbReference>
<dbReference type="AlphaFoldDB" id="Q2QMY3"/>
<dbReference type="Gene3D" id="1.10.10.10">
    <property type="entry name" value="Winged helix-like DNA-binding domain superfamily/Winged helix DNA-binding domain"/>
    <property type="match status" value="1"/>
</dbReference>
<keyword evidence="2" id="KW-0677">Repeat</keyword>
<proteinExistence type="evidence at protein level"/>
<dbReference type="PDB" id="8ZF0">
    <property type="method" value="EM"/>
    <property type="resolution" value="2.96 A"/>
    <property type="chains" value="A=1-864"/>
</dbReference>
<evidence type="ECO:0000313" key="6">
    <source>
        <dbReference type="EMBL" id="ABA99732.1"/>
    </source>
</evidence>
<dbReference type="InterPro" id="IPR055414">
    <property type="entry name" value="LRR_R13L4/SHOC2-like"/>
</dbReference>
<reference evidence="6" key="3">
    <citation type="submission" date="2006-01" db="EMBL/GenBank/DDBJ databases">
        <authorList>
            <person name="Buell R."/>
        </authorList>
    </citation>
    <scope>NUCLEOTIDE SEQUENCE</scope>
</reference>
<accession>Q2QMY3</accession>
<dbReference type="InterPro" id="IPR036388">
    <property type="entry name" value="WH-like_DNA-bd_sf"/>
</dbReference>
<evidence type="ECO:0007829" key="7">
    <source>
        <dbReference type="PDB" id="8ZF0"/>
    </source>
</evidence>
<name>Q2QMY3_ORYSJ</name>
<evidence type="ECO:0000259" key="5">
    <source>
        <dbReference type="PROSITE" id="PS51153"/>
    </source>
</evidence>
<feature type="domain" description="RPW8" evidence="5">
    <location>
        <begin position="1"/>
        <end position="148"/>
    </location>
</feature>
<dbReference type="Gene3D" id="3.80.10.10">
    <property type="entry name" value="Ribonuclease Inhibitor"/>
    <property type="match status" value="1"/>
</dbReference>